<proteinExistence type="predicted"/>
<evidence type="ECO:0000313" key="2">
    <source>
        <dbReference type="EMBL" id="RGB82206.1"/>
    </source>
</evidence>
<reference evidence="4 5" key="1">
    <citation type="submission" date="2018-08" db="EMBL/GenBank/DDBJ databases">
        <title>A genome reference for cultivated species of the human gut microbiota.</title>
        <authorList>
            <person name="Zou Y."/>
            <person name="Xue W."/>
            <person name="Luo G."/>
        </authorList>
    </citation>
    <scope>NUCLEOTIDE SEQUENCE [LARGE SCALE GENOMIC DNA]</scope>
    <source>
        <strain evidence="2 4">AF45-17</strain>
        <strain evidence="3 5">AM28-39</strain>
    </source>
</reference>
<dbReference type="EMBL" id="QVFD01000014">
    <property type="protein sequence ID" value="RGC44682.1"/>
    <property type="molecule type" value="Genomic_DNA"/>
</dbReference>
<keyword evidence="1" id="KW-0812">Transmembrane</keyword>
<dbReference type="RefSeq" id="WP_117526711.1">
    <property type="nucleotide sequence ID" value="NZ_QVFD01000014.1"/>
</dbReference>
<name>A0A3E2XJF9_9FIRM</name>
<dbReference type="AlphaFoldDB" id="A0A3E2XJF9"/>
<dbReference type="Proteomes" id="UP000261231">
    <property type="component" value="Unassembled WGS sequence"/>
</dbReference>
<organism evidence="3 5">
    <name type="scientific">Coprococcus catus</name>
    <dbReference type="NCBI Taxonomy" id="116085"/>
    <lineage>
        <taxon>Bacteria</taxon>
        <taxon>Bacillati</taxon>
        <taxon>Bacillota</taxon>
        <taxon>Clostridia</taxon>
        <taxon>Lachnospirales</taxon>
        <taxon>Lachnospiraceae</taxon>
        <taxon>Coprococcus</taxon>
    </lineage>
</organism>
<evidence type="ECO:0000313" key="4">
    <source>
        <dbReference type="Proteomes" id="UP000260773"/>
    </source>
</evidence>
<dbReference type="OrthoDB" id="9801633at2"/>
<dbReference type="InterPro" id="IPR019074">
    <property type="entry name" value="YabQ"/>
</dbReference>
<dbReference type="NCBIfam" id="TIGR02893">
    <property type="entry name" value="spore_yabQ"/>
    <property type="match status" value="1"/>
</dbReference>
<dbReference type="EMBL" id="QVEP01000002">
    <property type="protein sequence ID" value="RGB82206.1"/>
    <property type="molecule type" value="Genomic_DNA"/>
</dbReference>
<feature type="transmembrane region" description="Helical" evidence="1">
    <location>
        <begin position="48"/>
        <end position="65"/>
    </location>
</feature>
<feature type="transmembrane region" description="Helical" evidence="1">
    <location>
        <begin position="6"/>
        <end position="27"/>
    </location>
</feature>
<evidence type="ECO:0000256" key="1">
    <source>
        <dbReference type="SAM" id="Phobius"/>
    </source>
</evidence>
<accession>A0A3E2XJF9</accession>
<evidence type="ECO:0008006" key="6">
    <source>
        <dbReference type="Google" id="ProtNLM"/>
    </source>
</evidence>
<dbReference type="Pfam" id="PF09578">
    <property type="entry name" value="Spore_YabQ"/>
    <property type="match status" value="1"/>
</dbReference>
<comment type="caution">
    <text evidence="3">The sequence shown here is derived from an EMBL/GenBank/DDBJ whole genome shotgun (WGS) entry which is preliminary data.</text>
</comment>
<gene>
    <name evidence="2" type="ORF">DW070_01410</name>
    <name evidence="3" type="ORF">DW747_12955</name>
</gene>
<evidence type="ECO:0000313" key="5">
    <source>
        <dbReference type="Proteomes" id="UP000261231"/>
    </source>
</evidence>
<evidence type="ECO:0000313" key="3">
    <source>
        <dbReference type="EMBL" id="RGC44682.1"/>
    </source>
</evidence>
<protein>
    <recommendedName>
        <fullName evidence="6">Spore cortex biosynthesis protein YabQ</fullName>
    </recommendedName>
</protein>
<keyword evidence="5" id="KW-1185">Reference proteome</keyword>
<keyword evidence="1" id="KW-1133">Transmembrane helix</keyword>
<sequence length="146" mass="16715">MSQDVVFQARLFGMAVLWGSGLMLAYDCLRMLRMMIRQRKGIQAAEEAVFWMLAAGCLFGLLYRFNNGAVRNYIVCGMGTGMVLYRWLLSSMVVRWMLAVLRPIRQIVRIFKTFVKNTGNTLQSAAAKRTIKGRKLQQRQGEHDDS</sequence>
<keyword evidence="1" id="KW-0472">Membrane</keyword>
<dbReference type="Proteomes" id="UP000260773">
    <property type="component" value="Unassembled WGS sequence"/>
</dbReference>